<evidence type="ECO:0000256" key="5">
    <source>
        <dbReference type="ARBA" id="ARBA00023154"/>
    </source>
</evidence>
<proteinExistence type="inferred from homology"/>
<feature type="active site" evidence="9">
    <location>
        <position position="80"/>
    </location>
</feature>
<feature type="binding site" evidence="8">
    <location>
        <begin position="208"/>
        <end position="209"/>
    </location>
    <ligand>
        <name>substrate</name>
    </ligand>
</feature>
<dbReference type="InterPro" id="IPR001653">
    <property type="entry name" value="DAP_epimerase_DapF"/>
</dbReference>
<protein>
    <recommendedName>
        <fullName evidence="3 8">Diaminopimelate epimerase</fullName>
        <shortName evidence="8">DAP epimerase</shortName>
        <ecNumber evidence="3 8">5.1.1.7</ecNumber>
    </recommendedName>
    <alternativeName>
        <fullName evidence="8">PLP-independent amino acid racemase</fullName>
    </alternativeName>
</protein>
<feature type="active site" description="Proton donor" evidence="8">
    <location>
        <position position="80"/>
    </location>
</feature>
<evidence type="ECO:0000256" key="3">
    <source>
        <dbReference type="ARBA" id="ARBA00013080"/>
    </source>
</evidence>
<evidence type="ECO:0000313" key="11">
    <source>
        <dbReference type="Proteomes" id="UP000306340"/>
    </source>
</evidence>
<dbReference type="NCBIfam" id="TIGR00652">
    <property type="entry name" value="DapF"/>
    <property type="match status" value="1"/>
</dbReference>
<evidence type="ECO:0000256" key="2">
    <source>
        <dbReference type="ARBA" id="ARBA00010219"/>
    </source>
</evidence>
<comment type="caution">
    <text evidence="10">The sequence shown here is derived from an EMBL/GenBank/DDBJ whole genome shotgun (WGS) entry which is preliminary data.</text>
</comment>
<feature type="binding site" evidence="8">
    <location>
        <begin position="81"/>
        <end position="82"/>
    </location>
    <ligand>
        <name>substrate</name>
    </ligand>
</feature>
<dbReference type="SUPFAM" id="SSF54506">
    <property type="entry name" value="Diaminopimelate epimerase-like"/>
    <property type="match status" value="2"/>
</dbReference>
<feature type="binding site" evidence="8">
    <location>
        <position position="53"/>
    </location>
    <ligand>
        <name>substrate</name>
    </ligand>
</feature>
<comment type="similarity">
    <text evidence="2 8">Belongs to the diaminopimelate epimerase family.</text>
</comment>
<dbReference type="EMBL" id="SWAU01000103">
    <property type="protein sequence ID" value="TKA96343.1"/>
    <property type="molecule type" value="Genomic_DNA"/>
</dbReference>
<dbReference type="GO" id="GO:0008837">
    <property type="term" value="F:diaminopimelate epimerase activity"/>
    <property type="evidence" value="ECO:0007669"/>
    <property type="project" value="UniProtKB-UniRule"/>
</dbReference>
<comment type="subunit">
    <text evidence="8">Homodimer.</text>
</comment>
<dbReference type="AlphaFoldDB" id="A0A4U0Z4D7"/>
<feature type="binding site" evidence="8">
    <location>
        <position position="20"/>
    </location>
    <ligand>
        <name>substrate</name>
    </ligand>
</feature>
<evidence type="ECO:0000313" key="10">
    <source>
        <dbReference type="EMBL" id="TKA96343.1"/>
    </source>
</evidence>
<organism evidence="10 11">
    <name type="scientific">Cereibacter changlensis</name>
    <dbReference type="NCBI Taxonomy" id="402884"/>
    <lineage>
        <taxon>Bacteria</taxon>
        <taxon>Pseudomonadati</taxon>
        <taxon>Pseudomonadota</taxon>
        <taxon>Alphaproteobacteria</taxon>
        <taxon>Rhodobacterales</taxon>
        <taxon>Paracoccaceae</taxon>
        <taxon>Cereibacter</taxon>
    </lineage>
</organism>
<evidence type="ECO:0000256" key="8">
    <source>
        <dbReference type="HAMAP-Rule" id="MF_00197"/>
    </source>
</evidence>
<feature type="active site" description="Proton acceptor" evidence="8">
    <location>
        <position position="217"/>
    </location>
</feature>
<dbReference type="PROSITE" id="PS01326">
    <property type="entry name" value="DAP_EPIMERASE"/>
    <property type="match status" value="1"/>
</dbReference>
<gene>
    <name evidence="8" type="primary">dapF</name>
    <name evidence="10" type="ORF">FAZ78_12015</name>
</gene>
<dbReference type="EC" id="5.1.1.7" evidence="3 8"/>
<dbReference type="UniPathway" id="UPA00034">
    <property type="reaction ID" value="UER00025"/>
</dbReference>
<reference evidence="10 11" key="1">
    <citation type="submission" date="2019-04" db="EMBL/GenBank/DDBJ databases">
        <title>Crypto-aerobic microbial life in anoxic (sulfidic) marine sediments.</title>
        <authorList>
            <person name="Bhattacharya S."/>
            <person name="Roy C."/>
            <person name="Mondal N."/>
            <person name="Sarkar J."/>
            <person name="Mandal S."/>
            <person name="Rameez M.J."/>
            <person name="Ghosh W."/>
        </authorList>
    </citation>
    <scope>NUCLEOTIDE SEQUENCE [LARGE SCALE GENOMIC DNA]</scope>
    <source>
        <strain evidence="10 11">SBBC</strain>
    </source>
</reference>
<feature type="binding site" evidence="8">
    <location>
        <begin position="218"/>
        <end position="219"/>
    </location>
    <ligand>
        <name>substrate</name>
    </ligand>
</feature>
<keyword evidence="4 8" id="KW-0028">Amino-acid biosynthesis</keyword>
<dbReference type="RefSeq" id="WP_136792731.1">
    <property type="nucleotide sequence ID" value="NZ_SWAU01000103.1"/>
</dbReference>
<dbReference type="PANTHER" id="PTHR31689:SF0">
    <property type="entry name" value="DIAMINOPIMELATE EPIMERASE"/>
    <property type="match status" value="1"/>
</dbReference>
<sequence length="279" mass="29686">MMDMRASDGLGFMKMHGAGNDFVVIDSRGRGAVTTAALARALGDRNRGVGFDQLAEIRDSADADFALDFWNADGSRAGACGNATRCVCDHVMRGLGRDAVTLVTARGLLRAVRRADGLVSVNMGQPQLDWREVPLAQEVDTLRLPLAGEPVAVGMGNPHCIRFIGNAETVALADLGPTVEHDPLFPERTNAEFASLLGPDRLRLRVWERGAGITLACGSGACATAVAANLRGLTGRQVVLEMDGGVLEVDWREDGVWLTGPVAHVFDGWLSPAYLEAHA</sequence>
<dbReference type="InterPro" id="IPR018510">
    <property type="entry name" value="DAP_epimerase_AS"/>
</dbReference>
<keyword evidence="6 8" id="KW-0413">Isomerase</keyword>
<evidence type="ECO:0000256" key="9">
    <source>
        <dbReference type="PROSITE-ProRule" id="PRU10125"/>
    </source>
</evidence>
<name>A0A4U0Z4D7_9RHOB</name>
<dbReference type="Proteomes" id="UP000306340">
    <property type="component" value="Unassembled WGS sequence"/>
</dbReference>
<comment type="subcellular location">
    <subcellularLocation>
        <location evidence="8">Cytoplasm</location>
    </subcellularLocation>
</comment>
<evidence type="ECO:0000256" key="6">
    <source>
        <dbReference type="ARBA" id="ARBA00023235"/>
    </source>
</evidence>
<keyword evidence="8" id="KW-0963">Cytoplasm</keyword>
<feature type="site" description="Could be important to modulate the pK values of the two catalytic cysteine residues" evidence="8">
    <location>
        <position position="159"/>
    </location>
</feature>
<feature type="site" description="Could be important to modulate the pK values of the two catalytic cysteine residues" evidence="8">
    <location>
        <position position="208"/>
    </location>
</feature>
<dbReference type="GO" id="GO:0009089">
    <property type="term" value="P:lysine biosynthetic process via diaminopimelate"/>
    <property type="evidence" value="ECO:0007669"/>
    <property type="project" value="UniProtKB-UniRule"/>
</dbReference>
<dbReference type="HAMAP" id="MF_00197">
    <property type="entry name" value="DAP_epimerase"/>
    <property type="match status" value="1"/>
</dbReference>
<feature type="binding site" evidence="8">
    <location>
        <position position="190"/>
    </location>
    <ligand>
        <name>substrate</name>
    </ligand>
</feature>
<accession>A0A4U0Z4D7</accession>
<evidence type="ECO:0000256" key="7">
    <source>
        <dbReference type="ARBA" id="ARBA00051712"/>
    </source>
</evidence>
<feature type="binding site" evidence="8">
    <location>
        <position position="157"/>
    </location>
    <ligand>
        <name>substrate</name>
    </ligand>
</feature>
<comment type="function">
    <text evidence="8">Catalyzes the stereoinversion of LL-2,6-diaminopimelate (L,L-DAP) to meso-diaminopimelate (meso-DAP), a precursor of L-lysine and an essential component of the bacterial peptidoglycan.</text>
</comment>
<dbReference type="Gene3D" id="3.10.310.10">
    <property type="entry name" value="Diaminopimelate Epimerase, Chain A, domain 1"/>
    <property type="match status" value="2"/>
</dbReference>
<dbReference type="PANTHER" id="PTHR31689">
    <property type="entry name" value="DIAMINOPIMELATE EPIMERASE, CHLOROPLASTIC"/>
    <property type="match status" value="1"/>
</dbReference>
<dbReference type="GO" id="GO:0005829">
    <property type="term" value="C:cytosol"/>
    <property type="evidence" value="ECO:0007669"/>
    <property type="project" value="TreeGrafter"/>
</dbReference>
<comment type="catalytic activity">
    <reaction evidence="7 8">
        <text>(2S,6S)-2,6-diaminopimelate = meso-2,6-diaminopimelate</text>
        <dbReference type="Rhea" id="RHEA:15393"/>
        <dbReference type="ChEBI" id="CHEBI:57609"/>
        <dbReference type="ChEBI" id="CHEBI:57791"/>
        <dbReference type="EC" id="5.1.1.7"/>
    </reaction>
</comment>
<evidence type="ECO:0000256" key="4">
    <source>
        <dbReference type="ARBA" id="ARBA00022605"/>
    </source>
</evidence>
<keyword evidence="5 8" id="KW-0457">Lysine biosynthesis</keyword>
<evidence type="ECO:0000256" key="1">
    <source>
        <dbReference type="ARBA" id="ARBA00005196"/>
    </source>
</evidence>
<feature type="binding site" evidence="8">
    <location>
        <position position="71"/>
    </location>
    <ligand>
        <name>substrate</name>
    </ligand>
</feature>
<comment type="pathway">
    <text evidence="1 8">Amino-acid biosynthesis; L-lysine biosynthesis via DAP pathway; DL-2,6-diaminopimelate from LL-2,6-diaminopimelate: step 1/1.</text>
</comment>
<dbReference type="Pfam" id="PF01678">
    <property type="entry name" value="DAP_epimerase"/>
    <property type="match status" value="2"/>
</dbReference>